<feature type="region of interest" description="Disordered" evidence="1">
    <location>
        <begin position="1"/>
        <end position="184"/>
    </location>
</feature>
<reference evidence="2 3" key="1">
    <citation type="submission" date="2014-04" db="EMBL/GenBank/DDBJ databases">
        <title>Genome evolution of avian class.</title>
        <authorList>
            <person name="Zhang G."/>
            <person name="Li C."/>
        </authorList>
    </citation>
    <scope>NUCLEOTIDE SEQUENCE [LARGE SCALE GENOMIC DNA]</scope>
    <source>
        <strain evidence="2">BGI_N303</strain>
    </source>
</reference>
<evidence type="ECO:0000313" key="2">
    <source>
        <dbReference type="EMBL" id="KFO79842.1"/>
    </source>
</evidence>
<organism evidence="2 3">
    <name type="scientific">Cuculus canorus</name>
    <name type="common">Common cuckoo</name>
    <dbReference type="NCBI Taxonomy" id="55661"/>
    <lineage>
        <taxon>Eukaryota</taxon>
        <taxon>Metazoa</taxon>
        <taxon>Chordata</taxon>
        <taxon>Craniata</taxon>
        <taxon>Vertebrata</taxon>
        <taxon>Euteleostomi</taxon>
        <taxon>Archelosauria</taxon>
        <taxon>Archosauria</taxon>
        <taxon>Dinosauria</taxon>
        <taxon>Saurischia</taxon>
        <taxon>Theropoda</taxon>
        <taxon>Coelurosauria</taxon>
        <taxon>Aves</taxon>
        <taxon>Neognathae</taxon>
        <taxon>Neoaves</taxon>
        <taxon>Otidimorphae</taxon>
        <taxon>Cuculiformes</taxon>
        <taxon>Cuculidae</taxon>
        <taxon>Cuculus</taxon>
    </lineage>
</organism>
<feature type="non-terminal residue" evidence="2">
    <location>
        <position position="184"/>
    </location>
</feature>
<dbReference type="Proteomes" id="UP000053760">
    <property type="component" value="Unassembled WGS sequence"/>
</dbReference>
<evidence type="ECO:0000313" key="3">
    <source>
        <dbReference type="Proteomes" id="UP000053760"/>
    </source>
</evidence>
<feature type="compositionally biased region" description="Low complexity" evidence="1">
    <location>
        <begin position="39"/>
        <end position="66"/>
    </location>
</feature>
<name>A0A091H0L0_CUCCA</name>
<feature type="non-terminal residue" evidence="2">
    <location>
        <position position="1"/>
    </location>
</feature>
<sequence>AEPWTRVLPAHQRSTRRAPFGHATTSPGGATHMNPRPTGQQGPQPAPGAAFGTSPTSLPASSTALPGTPGTGLLPEEDVGSPQRVRGAVGPVRTPNASEAIPQPTPHPTRGTGRTKHSDTPGTQPPPHGPAAPSATWRIAGLTTLPAPRHPSTRQPQPSQPSPAPGANATGLRWAELRRQLGFA</sequence>
<proteinExistence type="predicted"/>
<feature type="compositionally biased region" description="Basic and acidic residues" evidence="1">
    <location>
        <begin position="175"/>
        <end position="184"/>
    </location>
</feature>
<accession>A0A091H0L0</accession>
<evidence type="ECO:0000256" key="1">
    <source>
        <dbReference type="SAM" id="MobiDB-lite"/>
    </source>
</evidence>
<keyword evidence="3" id="KW-1185">Reference proteome</keyword>
<dbReference type="STRING" id="55661.A0A091H0L0"/>
<dbReference type="EMBL" id="KL448064">
    <property type="protein sequence ID" value="KFO79842.1"/>
    <property type="molecule type" value="Genomic_DNA"/>
</dbReference>
<protein>
    <submittedName>
        <fullName evidence="2">Uncharacterized protein</fullName>
    </submittedName>
</protein>
<dbReference type="AlphaFoldDB" id="A0A091H0L0"/>
<gene>
    <name evidence="2" type="ORF">N303_14523</name>
</gene>